<protein>
    <submittedName>
        <fullName evidence="1">Uncharacterized protein</fullName>
    </submittedName>
</protein>
<dbReference type="AlphaFoldDB" id="A0A5C6D3T0"/>
<keyword evidence="2" id="KW-1185">Reference proteome</keyword>
<comment type="caution">
    <text evidence="1">The sequence shown here is derived from an EMBL/GenBank/DDBJ whole genome shotgun (WGS) entry which is preliminary data.</text>
</comment>
<dbReference type="Proteomes" id="UP000318437">
    <property type="component" value="Unassembled WGS sequence"/>
</dbReference>
<evidence type="ECO:0000313" key="2">
    <source>
        <dbReference type="Proteomes" id="UP000318437"/>
    </source>
</evidence>
<organism evidence="1 2">
    <name type="scientific">Bythopirellula polymerisocia</name>
    <dbReference type="NCBI Taxonomy" id="2528003"/>
    <lineage>
        <taxon>Bacteria</taxon>
        <taxon>Pseudomonadati</taxon>
        <taxon>Planctomycetota</taxon>
        <taxon>Planctomycetia</taxon>
        <taxon>Pirellulales</taxon>
        <taxon>Lacipirellulaceae</taxon>
        <taxon>Bythopirellula</taxon>
    </lineage>
</organism>
<accession>A0A5C6D3T0</accession>
<gene>
    <name evidence="1" type="ORF">Pla144_12270</name>
</gene>
<dbReference type="RefSeq" id="WP_146448691.1">
    <property type="nucleotide sequence ID" value="NZ_SJPS01000001.1"/>
</dbReference>
<reference evidence="1 2" key="1">
    <citation type="submission" date="2019-02" db="EMBL/GenBank/DDBJ databases">
        <title>Deep-cultivation of Planctomycetes and their phenomic and genomic characterization uncovers novel biology.</title>
        <authorList>
            <person name="Wiegand S."/>
            <person name="Jogler M."/>
            <person name="Boedeker C."/>
            <person name="Pinto D."/>
            <person name="Vollmers J."/>
            <person name="Rivas-Marin E."/>
            <person name="Kohn T."/>
            <person name="Peeters S.H."/>
            <person name="Heuer A."/>
            <person name="Rast P."/>
            <person name="Oberbeckmann S."/>
            <person name="Bunk B."/>
            <person name="Jeske O."/>
            <person name="Meyerdierks A."/>
            <person name="Storesund J.E."/>
            <person name="Kallscheuer N."/>
            <person name="Luecker S."/>
            <person name="Lage O.M."/>
            <person name="Pohl T."/>
            <person name="Merkel B.J."/>
            <person name="Hornburger P."/>
            <person name="Mueller R.-W."/>
            <person name="Bruemmer F."/>
            <person name="Labrenz M."/>
            <person name="Spormann A.M."/>
            <person name="Op Den Camp H."/>
            <person name="Overmann J."/>
            <person name="Amann R."/>
            <person name="Jetten M.S.M."/>
            <person name="Mascher T."/>
            <person name="Medema M.H."/>
            <person name="Devos D.P."/>
            <person name="Kaster A.-K."/>
            <person name="Ovreas L."/>
            <person name="Rohde M."/>
            <person name="Galperin M.Y."/>
            <person name="Jogler C."/>
        </authorList>
    </citation>
    <scope>NUCLEOTIDE SEQUENCE [LARGE SCALE GENOMIC DNA]</scope>
    <source>
        <strain evidence="1 2">Pla144</strain>
    </source>
</reference>
<proteinExistence type="predicted"/>
<sequence>MPKLVNSLPKYRRHKASGQAIVTLCGKDFYLGPYGSKVSNVEYDRLTAEWLTNGRRLPATEEVSNTIDDLLAAFWQHAERYYLELDGNTTKELDSYRQAMKPLRRLYGDTAVESFGPLRLKTVRNEFVEIGKARGHPRAF</sequence>
<dbReference type="EMBL" id="SJPS01000001">
    <property type="protein sequence ID" value="TWU30441.1"/>
    <property type="molecule type" value="Genomic_DNA"/>
</dbReference>
<dbReference type="OrthoDB" id="282151at2"/>
<evidence type="ECO:0000313" key="1">
    <source>
        <dbReference type="EMBL" id="TWU30441.1"/>
    </source>
</evidence>
<name>A0A5C6D3T0_9BACT</name>